<proteinExistence type="predicted"/>
<keyword evidence="2" id="KW-1185">Reference proteome</keyword>
<dbReference type="Proteomes" id="UP001187531">
    <property type="component" value="Unassembled WGS sequence"/>
</dbReference>
<protein>
    <submittedName>
        <fullName evidence="1">Uncharacterized protein</fullName>
    </submittedName>
</protein>
<organism evidence="1 2">
    <name type="scientific">Artemia franciscana</name>
    <name type="common">Brine shrimp</name>
    <name type="synonym">Artemia sanfranciscana</name>
    <dbReference type="NCBI Taxonomy" id="6661"/>
    <lineage>
        <taxon>Eukaryota</taxon>
        <taxon>Metazoa</taxon>
        <taxon>Ecdysozoa</taxon>
        <taxon>Arthropoda</taxon>
        <taxon>Crustacea</taxon>
        <taxon>Branchiopoda</taxon>
        <taxon>Anostraca</taxon>
        <taxon>Artemiidae</taxon>
        <taxon>Artemia</taxon>
    </lineage>
</organism>
<feature type="non-terminal residue" evidence="1">
    <location>
        <position position="248"/>
    </location>
</feature>
<reference evidence="1" key="1">
    <citation type="submission" date="2023-07" db="EMBL/GenBank/DDBJ databases">
        <title>Chromosome-level genome assembly of Artemia franciscana.</title>
        <authorList>
            <person name="Jo E."/>
        </authorList>
    </citation>
    <scope>NUCLEOTIDE SEQUENCE</scope>
    <source>
        <tissue evidence="1">Whole body</tissue>
    </source>
</reference>
<accession>A0AA88HXD1</accession>
<name>A0AA88HXD1_ARTSF</name>
<gene>
    <name evidence="1" type="ORF">QYM36_005386</name>
</gene>
<comment type="caution">
    <text evidence="1">The sequence shown here is derived from an EMBL/GenBank/DDBJ whole genome shotgun (WGS) entry which is preliminary data.</text>
</comment>
<feature type="non-terminal residue" evidence="1">
    <location>
        <position position="1"/>
    </location>
</feature>
<evidence type="ECO:0000313" key="2">
    <source>
        <dbReference type="Proteomes" id="UP001187531"/>
    </source>
</evidence>
<sequence length="248" mass="27776">YFSIPIVSPYADNKNRQRCHMFGTRKRSHKTKTCRKAPFSEQNFCGLSAVASIPGNGGKVEKKYFSIPIVSPYADNKNRQRCHMFGTRKRSHKTKTCRKAPFSEQNFCGLSAVASIPGNGGKAEKKYFSIPIVSPYADNKNRPRCHMFGTRKRSHKTKTCRKAPFSKQNFCGLSAVVSIHGDGGKYFSIPIVSPYADNKNRPRCHMFGTRKRSHKTKTCRKAPFSKQNFCGLSAVASIHGDGGKVEKK</sequence>
<dbReference type="EMBL" id="JAVRJZ010000008">
    <property type="protein sequence ID" value="KAK2719890.1"/>
    <property type="molecule type" value="Genomic_DNA"/>
</dbReference>
<evidence type="ECO:0000313" key="1">
    <source>
        <dbReference type="EMBL" id="KAK2719890.1"/>
    </source>
</evidence>
<dbReference type="AlphaFoldDB" id="A0AA88HXD1"/>